<sequence length="122" mass="13778">MCVHSPTGLKPSDDSAREPKIIAAHDDLLLFRLTLGHVAHGWTAAKWSWIAESGCCRMDCRLRSSQISHHMMPTLPKPIYDTARRPQPSLEKLHVGHPVLSLHDAHLVYLMAKIEDRAHKAY</sequence>
<proteinExistence type="predicted"/>
<name>A0A0E0C6R5_9ORYZ</name>
<accession>A0A0E0C6R5</accession>
<dbReference type="AlphaFoldDB" id="A0A0E0C6R5"/>
<reference evidence="1" key="1">
    <citation type="submission" date="2015-04" db="UniProtKB">
        <authorList>
            <consortium name="EnsemblPlants"/>
        </authorList>
    </citation>
    <scope>IDENTIFICATION</scope>
</reference>
<protein>
    <submittedName>
        <fullName evidence="1">Uncharacterized protein</fullName>
    </submittedName>
</protein>
<dbReference type="Gramene" id="OMERI01G25830.1">
    <property type="protein sequence ID" value="OMERI01G25830.1"/>
    <property type="gene ID" value="OMERI01G25830"/>
</dbReference>
<dbReference type="PANTHER" id="PTHR33074">
    <property type="entry name" value="EXPRESSED PROTEIN-RELATED"/>
    <property type="match status" value="1"/>
</dbReference>
<dbReference type="Proteomes" id="UP000008021">
    <property type="component" value="Chromosome 1"/>
</dbReference>
<organism evidence="1">
    <name type="scientific">Oryza meridionalis</name>
    <dbReference type="NCBI Taxonomy" id="40149"/>
    <lineage>
        <taxon>Eukaryota</taxon>
        <taxon>Viridiplantae</taxon>
        <taxon>Streptophyta</taxon>
        <taxon>Embryophyta</taxon>
        <taxon>Tracheophyta</taxon>
        <taxon>Spermatophyta</taxon>
        <taxon>Magnoliopsida</taxon>
        <taxon>Liliopsida</taxon>
        <taxon>Poales</taxon>
        <taxon>Poaceae</taxon>
        <taxon>BOP clade</taxon>
        <taxon>Oryzoideae</taxon>
        <taxon>Oryzeae</taxon>
        <taxon>Oryzinae</taxon>
        <taxon>Oryza</taxon>
    </lineage>
</organism>
<dbReference type="HOGENOM" id="CLU_2030418_0_0_1"/>
<evidence type="ECO:0000313" key="1">
    <source>
        <dbReference type="EnsemblPlants" id="OMERI01G25830.1"/>
    </source>
</evidence>
<evidence type="ECO:0000313" key="2">
    <source>
        <dbReference type="Proteomes" id="UP000008021"/>
    </source>
</evidence>
<dbReference type="PANTHER" id="PTHR33074:SF139">
    <property type="entry name" value="OS09G0567000 PROTEIN"/>
    <property type="match status" value="1"/>
</dbReference>
<dbReference type="EnsemblPlants" id="OMERI01G25830.1">
    <property type="protein sequence ID" value="OMERI01G25830.1"/>
    <property type="gene ID" value="OMERI01G25830"/>
</dbReference>
<keyword evidence="2" id="KW-1185">Reference proteome</keyword>
<reference evidence="1" key="2">
    <citation type="submission" date="2018-05" db="EMBL/GenBank/DDBJ databases">
        <title>OmerRS3 (Oryza meridionalis Reference Sequence Version 3).</title>
        <authorList>
            <person name="Zhang J."/>
            <person name="Kudrna D."/>
            <person name="Lee S."/>
            <person name="Talag J."/>
            <person name="Welchert J."/>
            <person name="Wing R.A."/>
        </authorList>
    </citation>
    <scope>NUCLEOTIDE SEQUENCE [LARGE SCALE GENOMIC DNA]</scope>
    <source>
        <strain evidence="1">cv. OR44</strain>
    </source>
</reference>